<accession>A0AAU7BPP1</accession>
<dbReference type="AlphaFoldDB" id="A0AAU7BPP1"/>
<evidence type="ECO:0000256" key="2">
    <source>
        <dbReference type="SAM" id="SignalP"/>
    </source>
</evidence>
<feature type="domain" description="Secretion system C-terminal sorting" evidence="4">
    <location>
        <begin position="416"/>
        <end position="489"/>
    </location>
</feature>
<evidence type="ECO:0000259" key="4">
    <source>
        <dbReference type="Pfam" id="PF18962"/>
    </source>
</evidence>
<evidence type="ECO:0000256" key="1">
    <source>
        <dbReference type="ARBA" id="ARBA00022729"/>
    </source>
</evidence>
<dbReference type="InterPro" id="IPR011042">
    <property type="entry name" value="6-blade_b-propeller_TolB-like"/>
</dbReference>
<dbReference type="SUPFAM" id="SSF50952">
    <property type="entry name" value="Soluble quinoprotein glucose dehydrogenase"/>
    <property type="match status" value="1"/>
</dbReference>
<dbReference type="Pfam" id="PF07995">
    <property type="entry name" value="GSDH"/>
    <property type="match status" value="1"/>
</dbReference>
<dbReference type="PANTHER" id="PTHR19328">
    <property type="entry name" value="HEDGEHOG-INTERACTING PROTEIN"/>
    <property type="match status" value="1"/>
</dbReference>
<dbReference type="Pfam" id="PF18962">
    <property type="entry name" value="Por_Secre_tail"/>
    <property type="match status" value="1"/>
</dbReference>
<dbReference type="RefSeq" id="WP_347922194.1">
    <property type="nucleotide sequence ID" value="NZ_CP157199.1"/>
</dbReference>
<keyword evidence="1 2" id="KW-0732">Signal</keyword>
<dbReference type="InterPro" id="IPR012938">
    <property type="entry name" value="Glc/Sorbosone_DH"/>
</dbReference>
<evidence type="ECO:0000313" key="5">
    <source>
        <dbReference type="EMBL" id="XBG60053.1"/>
    </source>
</evidence>
<evidence type="ECO:0000259" key="3">
    <source>
        <dbReference type="Pfam" id="PF07995"/>
    </source>
</evidence>
<dbReference type="InterPro" id="IPR011041">
    <property type="entry name" value="Quinoprot_gluc/sorb_DH_b-prop"/>
</dbReference>
<feature type="domain" description="Glucose/Sorbosone dehydrogenase" evidence="3">
    <location>
        <begin position="34"/>
        <end position="392"/>
    </location>
</feature>
<feature type="chain" id="PRO_5044020160" evidence="2">
    <location>
        <begin position="22"/>
        <end position="490"/>
    </location>
</feature>
<dbReference type="Gene3D" id="2.120.10.30">
    <property type="entry name" value="TolB, C-terminal domain"/>
    <property type="match status" value="1"/>
</dbReference>
<sequence>MKKIYCSIILALSFTSFSINAQTLDLEAFGPTFNYPTNIANAGDSRMFVLEQDGFIWIIKSNGTVGPTPFLDIDALVYDNYQSEWERGLLSLVFHPNYSSNGYFYVNYIDQVGNNIISRFSVSANPDIADASSELVIMNIPHPYDAHYGGDMAFGSDGYLYISKGDGGTDQGDPDNRSQNLAEIHGKILRIDVDNPTNGNTYGNNYGIPAGNPFVETPTDDPNTLAEIWLYGFRNPAKFSFDSANGDLWIGDVGQEDIEEINLNAGNVSGLNYGWRCYEGSSEFNTSGGCPPIGNLEFAAHEYNHFESDGKFRCSVAGGYRYRGSAYPNLIGTYFAGDWCSGEIFMLTPDGSGGWNRANHPTTFTSRRWVAFAEDNNKELYVVSNPLSNNGQVYKIKEYTLSTNTESLNYKFSITPNPTKDNVVTLNFNKATSLKEVNAINLQGQKIKATIDTINSTTAKIEFANISSGIYVIETLTHKGEKSQNKLIVK</sequence>
<reference evidence="5" key="1">
    <citation type="submission" date="2024-05" db="EMBL/GenBank/DDBJ databases">
        <title>Pontimicrobium maritimus sp. nov., isolated form sea water.</title>
        <authorList>
            <person name="Muhammad N."/>
            <person name="Vuong T.Q."/>
            <person name="Han H.L."/>
            <person name="Kim S.-G."/>
        </authorList>
    </citation>
    <scope>NUCLEOTIDE SEQUENCE</scope>
    <source>
        <strain evidence="5">SW4</strain>
    </source>
</reference>
<dbReference type="NCBIfam" id="TIGR04183">
    <property type="entry name" value="Por_Secre_tail"/>
    <property type="match status" value="1"/>
</dbReference>
<name>A0AAU7BPP1_9FLAO</name>
<gene>
    <name evidence="5" type="ORF">ABGB03_09280</name>
</gene>
<dbReference type="InterPro" id="IPR026444">
    <property type="entry name" value="Secre_tail"/>
</dbReference>
<dbReference type="EMBL" id="CP157199">
    <property type="protein sequence ID" value="XBG60053.1"/>
    <property type="molecule type" value="Genomic_DNA"/>
</dbReference>
<organism evidence="5">
    <name type="scientific">Pontimicrobium sp. SW4</name>
    <dbReference type="NCBI Taxonomy" id="3153519"/>
    <lineage>
        <taxon>Bacteria</taxon>
        <taxon>Pseudomonadati</taxon>
        <taxon>Bacteroidota</taxon>
        <taxon>Flavobacteriia</taxon>
        <taxon>Flavobacteriales</taxon>
        <taxon>Flavobacteriaceae</taxon>
        <taxon>Pontimicrobium</taxon>
    </lineage>
</organism>
<protein>
    <submittedName>
        <fullName evidence="5">PQQ-dependent sugar dehydrogenase</fullName>
    </submittedName>
</protein>
<proteinExistence type="predicted"/>
<feature type="signal peptide" evidence="2">
    <location>
        <begin position="1"/>
        <end position="21"/>
    </location>
</feature>
<dbReference type="PANTHER" id="PTHR19328:SF75">
    <property type="entry name" value="ALDOSE SUGAR DEHYDROGENASE YLII"/>
    <property type="match status" value="1"/>
</dbReference>